<comment type="caution">
    <text evidence="2">The sequence shown here is derived from an EMBL/GenBank/DDBJ whole genome shotgun (WGS) entry which is preliminary data.</text>
</comment>
<evidence type="ECO:0000313" key="2">
    <source>
        <dbReference type="EMBL" id="KAH0535120.1"/>
    </source>
</evidence>
<feature type="region of interest" description="Disordered" evidence="1">
    <location>
        <begin position="192"/>
        <end position="224"/>
    </location>
</feature>
<dbReference type="EMBL" id="JAHXZJ010002982">
    <property type="protein sequence ID" value="KAH0535120.1"/>
    <property type="molecule type" value="Genomic_DNA"/>
</dbReference>
<accession>A0AAV7HTC6</accession>
<evidence type="ECO:0000313" key="3">
    <source>
        <dbReference type="Proteomes" id="UP000826195"/>
    </source>
</evidence>
<sequence>MIEFCNMKSTDDITKDLKKSTINKSTKNLDVMMQLIKQYTNPFAPEVSEDHLYNILEGQSVNDEIYKFLSSVEIEGEKQQKNFIAKTRVTLDRFDKAIAKNKIINFEYKNTQKVKINGKVKEVKIQKDVFDPPIPFLLCHTNGTIYKTSKSVVIDELLEYQTGIVNPPEADIHLVDGFCLLHTLKNLSSKYELDVTSEESETDRDDSDVSSEDYEDLSNKSDED</sequence>
<dbReference type="AlphaFoldDB" id="A0AAV7HTC6"/>
<gene>
    <name evidence="2" type="ORF">KQX54_013731</name>
</gene>
<proteinExistence type="predicted"/>
<organism evidence="2 3">
    <name type="scientific">Cotesia glomerata</name>
    <name type="common">Lepidopteran parasitic wasp</name>
    <name type="synonym">Apanteles glomeratus</name>
    <dbReference type="NCBI Taxonomy" id="32391"/>
    <lineage>
        <taxon>Eukaryota</taxon>
        <taxon>Metazoa</taxon>
        <taxon>Ecdysozoa</taxon>
        <taxon>Arthropoda</taxon>
        <taxon>Hexapoda</taxon>
        <taxon>Insecta</taxon>
        <taxon>Pterygota</taxon>
        <taxon>Neoptera</taxon>
        <taxon>Endopterygota</taxon>
        <taxon>Hymenoptera</taxon>
        <taxon>Apocrita</taxon>
        <taxon>Ichneumonoidea</taxon>
        <taxon>Braconidae</taxon>
        <taxon>Microgastrinae</taxon>
        <taxon>Cotesia</taxon>
    </lineage>
</organism>
<keyword evidence="3" id="KW-1185">Reference proteome</keyword>
<protein>
    <submittedName>
        <fullName evidence="2">Uncharacterized protein</fullName>
    </submittedName>
</protein>
<reference evidence="2 3" key="1">
    <citation type="journal article" date="2021" name="J. Hered.">
        <title>A chromosome-level genome assembly of the parasitoid wasp, Cotesia glomerata (Hymenoptera: Braconidae).</title>
        <authorList>
            <person name="Pinto B.J."/>
            <person name="Weis J.J."/>
            <person name="Gamble T."/>
            <person name="Ode P.J."/>
            <person name="Paul R."/>
            <person name="Zaspel J.M."/>
        </authorList>
    </citation>
    <scope>NUCLEOTIDE SEQUENCE [LARGE SCALE GENOMIC DNA]</scope>
    <source>
        <strain evidence="2">CgM1</strain>
    </source>
</reference>
<dbReference type="Proteomes" id="UP000826195">
    <property type="component" value="Unassembled WGS sequence"/>
</dbReference>
<feature type="compositionally biased region" description="Acidic residues" evidence="1">
    <location>
        <begin position="195"/>
        <end position="216"/>
    </location>
</feature>
<name>A0AAV7HTC6_COTGL</name>
<evidence type="ECO:0000256" key="1">
    <source>
        <dbReference type="SAM" id="MobiDB-lite"/>
    </source>
</evidence>